<name>A0AAD1ZQ30_9LAMI</name>
<dbReference type="PANTHER" id="PTHR36751">
    <property type="entry name" value="F3E22.8 PROTEIN"/>
    <property type="match status" value="1"/>
</dbReference>
<keyword evidence="3" id="KW-1185">Reference proteome</keyword>
<evidence type="ECO:0000256" key="1">
    <source>
        <dbReference type="SAM" id="MobiDB-lite"/>
    </source>
</evidence>
<protein>
    <submittedName>
        <fullName evidence="2">Uncharacterized protein</fullName>
    </submittedName>
</protein>
<accession>A0AAD1ZQ30</accession>
<sequence>MWSIFKFQRLVDGHNVLSLSDTSYLIRPIATSISAVAPPPTKTIPKRLVLKSRRTKRKSLSGDNDDGEENGDLFFIDGDGDSFWGGGSGEGGKRWNFDGFGGANWGESLNNSFYDPAFMRC</sequence>
<reference evidence="2" key="1">
    <citation type="submission" date="2023-05" db="EMBL/GenBank/DDBJ databases">
        <authorList>
            <person name="Huff M."/>
        </authorList>
    </citation>
    <scope>NUCLEOTIDE SEQUENCE</scope>
</reference>
<feature type="region of interest" description="Disordered" evidence="1">
    <location>
        <begin position="54"/>
        <end position="74"/>
    </location>
</feature>
<evidence type="ECO:0000313" key="2">
    <source>
        <dbReference type="EMBL" id="CAI9771082.1"/>
    </source>
</evidence>
<evidence type="ECO:0000313" key="3">
    <source>
        <dbReference type="Proteomes" id="UP000834106"/>
    </source>
</evidence>
<dbReference type="AlphaFoldDB" id="A0AAD1ZQ30"/>
<dbReference type="PANTHER" id="PTHR36751:SF1">
    <property type="entry name" value="F3E22.8 PROTEIN"/>
    <property type="match status" value="1"/>
</dbReference>
<dbReference type="Proteomes" id="UP000834106">
    <property type="component" value="Chromosome 11"/>
</dbReference>
<dbReference type="EMBL" id="OU503046">
    <property type="protein sequence ID" value="CAI9771082.1"/>
    <property type="molecule type" value="Genomic_DNA"/>
</dbReference>
<organism evidence="2 3">
    <name type="scientific">Fraxinus pennsylvanica</name>
    <dbReference type="NCBI Taxonomy" id="56036"/>
    <lineage>
        <taxon>Eukaryota</taxon>
        <taxon>Viridiplantae</taxon>
        <taxon>Streptophyta</taxon>
        <taxon>Embryophyta</taxon>
        <taxon>Tracheophyta</taxon>
        <taxon>Spermatophyta</taxon>
        <taxon>Magnoliopsida</taxon>
        <taxon>eudicotyledons</taxon>
        <taxon>Gunneridae</taxon>
        <taxon>Pentapetalae</taxon>
        <taxon>asterids</taxon>
        <taxon>lamiids</taxon>
        <taxon>Lamiales</taxon>
        <taxon>Oleaceae</taxon>
        <taxon>Oleeae</taxon>
        <taxon>Fraxinus</taxon>
    </lineage>
</organism>
<gene>
    <name evidence="2" type="ORF">FPE_LOCUS18512</name>
</gene>
<proteinExistence type="predicted"/>